<protein>
    <recommendedName>
        <fullName evidence="2">Acetamidase</fullName>
    </recommendedName>
</protein>
<proteinExistence type="predicted"/>
<comment type="caution">
    <text evidence="1">The sequence shown here is derived from an EMBL/GenBank/DDBJ whole genome shotgun (WGS) entry which is preliminary data.</text>
</comment>
<dbReference type="OrthoDB" id="9178898at2"/>
<dbReference type="Proteomes" id="UP000256780">
    <property type="component" value="Chromosome CBM2587_b"/>
</dbReference>
<name>A0A375CDK1_9BURK</name>
<dbReference type="PANTHER" id="PTHR31891">
    <property type="entry name" value="FORMAMIDASE C869.04-RELATED"/>
    <property type="match status" value="1"/>
</dbReference>
<accession>A0A375CDK1</accession>
<dbReference type="AlphaFoldDB" id="A0A375CDK1"/>
<evidence type="ECO:0008006" key="2">
    <source>
        <dbReference type="Google" id="ProtNLM"/>
    </source>
</evidence>
<dbReference type="RefSeq" id="WP_116359432.1">
    <property type="nucleotide sequence ID" value="NZ_LT976854.1"/>
</dbReference>
<gene>
    <name evidence="1" type="ORF">CBM2587_B90632</name>
</gene>
<dbReference type="Gene3D" id="2.60.120.580">
    <property type="entry name" value="Acetamidase/Formamidase-like domains"/>
    <property type="match status" value="1"/>
</dbReference>
<dbReference type="PROSITE" id="PS51318">
    <property type="entry name" value="TAT"/>
    <property type="match status" value="1"/>
</dbReference>
<dbReference type="EMBL" id="OFSQ01000038">
    <property type="protein sequence ID" value="SOY68196.1"/>
    <property type="molecule type" value="Genomic_DNA"/>
</dbReference>
<sequence length="412" mass="43797">MTTETTNIGQANACDDADASNLDAIRRLAAGVGTGLSRRGMLKLAGIGGASMLVGATAHAASGSAAEGEGSQLRVFDPNQHGKVHTLRSTPQTVRVGELDPAAPPVLEIESGDVVHYPDTWVHWGNEAKYGMSFAERNVVRKRYPQGPQSLVGPVSIKGAMPGDVIECRMLRLRPIDWGWNSTVKGMGALPGDFQEPYLHYFRFDAERRHAEFAAGVRIPLAPVQGAIAAQPAGDKPTSALLLGANGGNLSLPALVEGTALFVAVQVPGARMWTGDSNAAQGDGAVNQTGIETAMEDLRIQYVLHKRIALSAPVAETPTHWIVLGSGPSLEDALTAGLRQMIGWVSAATALSWHDVYALCSIEGSFRVTQYANQTQSNYRFQSPKVVQAMLPKRIFSAARQAQISQSLRAGA</sequence>
<dbReference type="SUPFAM" id="SSF141130">
    <property type="entry name" value="Acetamidase/Formamidase-like"/>
    <property type="match status" value="1"/>
</dbReference>
<dbReference type="PANTHER" id="PTHR31891:SF1">
    <property type="entry name" value="FORMAMIDASE C869.04-RELATED"/>
    <property type="match status" value="1"/>
</dbReference>
<reference evidence="1" key="1">
    <citation type="submission" date="2018-01" db="EMBL/GenBank/DDBJ databases">
        <authorList>
            <person name="Clerissi C."/>
        </authorList>
    </citation>
    <scope>NUCLEOTIDE SEQUENCE</scope>
    <source>
        <strain evidence="1">Cupriavidus sp. LMG 19464</strain>
    </source>
</reference>
<dbReference type="InterPro" id="IPR004304">
    <property type="entry name" value="FmdA_AmdA"/>
</dbReference>
<organism evidence="1">
    <name type="scientific">Cupriavidus taiwanensis</name>
    <dbReference type="NCBI Taxonomy" id="164546"/>
    <lineage>
        <taxon>Bacteria</taxon>
        <taxon>Pseudomonadati</taxon>
        <taxon>Pseudomonadota</taxon>
        <taxon>Betaproteobacteria</taxon>
        <taxon>Burkholderiales</taxon>
        <taxon>Burkholderiaceae</taxon>
        <taxon>Cupriavidus</taxon>
    </lineage>
</organism>
<dbReference type="InterPro" id="IPR006311">
    <property type="entry name" value="TAT_signal"/>
</dbReference>
<dbReference type="GO" id="GO:0016811">
    <property type="term" value="F:hydrolase activity, acting on carbon-nitrogen (but not peptide) bonds, in linear amides"/>
    <property type="evidence" value="ECO:0007669"/>
    <property type="project" value="InterPro"/>
</dbReference>
<dbReference type="Pfam" id="PF03069">
    <property type="entry name" value="FmdA_AmdA"/>
    <property type="match status" value="1"/>
</dbReference>
<dbReference type="Gene3D" id="3.10.28.20">
    <property type="entry name" value="Acetamidase/Formamidase-like domains"/>
    <property type="match status" value="1"/>
</dbReference>
<evidence type="ECO:0000313" key="1">
    <source>
        <dbReference type="EMBL" id="SOY68196.1"/>
    </source>
</evidence>